<dbReference type="RefSeq" id="WP_266338421.1">
    <property type="nucleotide sequence ID" value="NZ_JAPKNK010000003.1"/>
</dbReference>
<protein>
    <submittedName>
        <fullName evidence="1">Uncharacterized protein</fullName>
    </submittedName>
</protein>
<accession>A0A9X3E1N4</accession>
<proteinExistence type="predicted"/>
<keyword evidence="2" id="KW-1185">Reference proteome</keyword>
<evidence type="ECO:0000313" key="2">
    <source>
        <dbReference type="Proteomes" id="UP001144805"/>
    </source>
</evidence>
<sequence length="72" mass="7799">MLTAAFGEFGVAPAGSRGHGVARRAVARMTHTRDRQMPRFVNGYQLSLDDASLATFGYDRETIERSAVGALI</sequence>
<name>A0A9X3E1N4_9HYPH</name>
<dbReference type="EMBL" id="JAPKNK010000003">
    <property type="protein sequence ID" value="MCX5569453.1"/>
    <property type="molecule type" value="Genomic_DNA"/>
</dbReference>
<reference evidence="1" key="1">
    <citation type="submission" date="2022-11" db="EMBL/GenBank/DDBJ databases">
        <title>Biodiversity and phylogenetic relationships of bacteria.</title>
        <authorList>
            <person name="Machado R.A.R."/>
            <person name="Bhat A."/>
            <person name="Loulou A."/>
            <person name="Kallel S."/>
        </authorList>
    </citation>
    <scope>NUCLEOTIDE SEQUENCE</scope>
    <source>
        <strain evidence="1">K-TC2</strain>
    </source>
</reference>
<comment type="caution">
    <text evidence="1">The sequence shown here is derived from an EMBL/GenBank/DDBJ whole genome shotgun (WGS) entry which is preliminary data.</text>
</comment>
<dbReference type="Proteomes" id="UP001144805">
    <property type="component" value="Unassembled WGS sequence"/>
</dbReference>
<dbReference type="AlphaFoldDB" id="A0A9X3E1N4"/>
<organism evidence="1 2">
    <name type="scientific">Kaistia nematophila</name>
    <dbReference type="NCBI Taxonomy" id="2994654"/>
    <lineage>
        <taxon>Bacteria</taxon>
        <taxon>Pseudomonadati</taxon>
        <taxon>Pseudomonadota</taxon>
        <taxon>Alphaproteobacteria</taxon>
        <taxon>Hyphomicrobiales</taxon>
        <taxon>Kaistiaceae</taxon>
        <taxon>Kaistia</taxon>
    </lineage>
</organism>
<gene>
    <name evidence="1" type="ORF">OSH07_09645</name>
</gene>
<evidence type="ECO:0000313" key="1">
    <source>
        <dbReference type="EMBL" id="MCX5569453.1"/>
    </source>
</evidence>